<feature type="transmembrane region" description="Helical" evidence="2">
    <location>
        <begin position="17"/>
        <end position="38"/>
    </location>
</feature>
<evidence type="ECO:0000256" key="2">
    <source>
        <dbReference type="SAM" id="Phobius"/>
    </source>
</evidence>
<evidence type="ECO:0000256" key="1">
    <source>
        <dbReference type="SAM" id="MobiDB-lite"/>
    </source>
</evidence>
<reference evidence="4" key="1">
    <citation type="journal article" date="2019" name="Int. J. Syst. Evol. Microbiol.">
        <title>The Global Catalogue of Microorganisms (GCM) 10K type strain sequencing project: providing services to taxonomists for standard genome sequencing and annotation.</title>
        <authorList>
            <consortium name="The Broad Institute Genomics Platform"/>
            <consortium name="The Broad Institute Genome Sequencing Center for Infectious Disease"/>
            <person name="Wu L."/>
            <person name="Ma J."/>
        </authorList>
    </citation>
    <scope>NUCLEOTIDE SEQUENCE [LARGE SCALE GENOMIC DNA]</scope>
    <source>
        <strain evidence="4">JCM 4147</strain>
    </source>
</reference>
<gene>
    <name evidence="3" type="ORF">ACFP1B_14120</name>
</gene>
<organism evidence="3 4">
    <name type="scientific">Streptomyces pulveraceus</name>
    <dbReference type="NCBI Taxonomy" id="68258"/>
    <lineage>
        <taxon>Bacteria</taxon>
        <taxon>Bacillati</taxon>
        <taxon>Actinomycetota</taxon>
        <taxon>Actinomycetes</taxon>
        <taxon>Kitasatosporales</taxon>
        <taxon>Streptomycetaceae</taxon>
        <taxon>Streptomyces</taxon>
    </lineage>
</organism>
<dbReference type="RefSeq" id="WP_344511457.1">
    <property type="nucleotide sequence ID" value="NZ_BAAATU010000020.1"/>
</dbReference>
<dbReference type="Proteomes" id="UP001596200">
    <property type="component" value="Unassembled WGS sequence"/>
</dbReference>
<comment type="caution">
    <text evidence="3">The sequence shown here is derived from an EMBL/GenBank/DDBJ whole genome shotgun (WGS) entry which is preliminary data.</text>
</comment>
<dbReference type="Pfam" id="PF08592">
    <property type="entry name" value="Anthrone_oxy"/>
    <property type="match status" value="1"/>
</dbReference>
<evidence type="ECO:0000313" key="4">
    <source>
        <dbReference type="Proteomes" id="UP001596200"/>
    </source>
</evidence>
<keyword evidence="4" id="KW-1185">Reference proteome</keyword>
<proteinExistence type="predicted"/>
<keyword evidence="2" id="KW-0472">Membrane</keyword>
<dbReference type="EMBL" id="JBHSPU010000014">
    <property type="protein sequence ID" value="MFC5914561.1"/>
    <property type="molecule type" value="Genomic_DNA"/>
</dbReference>
<accession>A0ABW1GL04</accession>
<name>A0ABW1GL04_9ACTN</name>
<sequence>MTVAVAVVEYRGGCRTVAVWAGVAAALYTVAPLVTFFVNTPPNNELAAIGDPAKAGDLPVVDRFKGLWETTDIMRALLGTAALGCLAHCPTLYGRGTPATRTGDGGRRGDATGGVRA</sequence>
<evidence type="ECO:0000313" key="3">
    <source>
        <dbReference type="EMBL" id="MFC5914561.1"/>
    </source>
</evidence>
<dbReference type="InterPro" id="IPR013901">
    <property type="entry name" value="Anthrone_oxy"/>
</dbReference>
<feature type="region of interest" description="Disordered" evidence="1">
    <location>
        <begin position="95"/>
        <end position="117"/>
    </location>
</feature>
<protein>
    <submittedName>
        <fullName evidence="3">Anthrone oxygenase family protein</fullName>
    </submittedName>
</protein>
<keyword evidence="2" id="KW-0812">Transmembrane</keyword>
<keyword evidence="2" id="KW-1133">Transmembrane helix</keyword>